<protein>
    <submittedName>
        <fullName evidence="2">Uncharacterized protein</fullName>
    </submittedName>
</protein>
<dbReference type="EMBL" id="JAHQIW010003758">
    <property type="protein sequence ID" value="KAJ1359995.1"/>
    <property type="molecule type" value="Genomic_DNA"/>
</dbReference>
<name>A0AAD5QSE3_PARTN</name>
<sequence>METSLHMLILLISNISPADNNDYVNERLSSNVLERQTIFECFTNDRKSLTTSESKVFELSNTPEYNFGESCERVCPSNGNIASYVHPVNLQHFAADNNGYVMSDYRVTYKNGKLSSNAS</sequence>
<gene>
    <name evidence="2" type="ORF">KIN20_018846</name>
</gene>
<comment type="caution">
    <text evidence="2">The sequence shown here is derived from an EMBL/GenBank/DDBJ whole genome shotgun (WGS) entry which is preliminary data.</text>
</comment>
<accession>A0AAD5QSE3</accession>
<dbReference type="Proteomes" id="UP001196413">
    <property type="component" value="Unassembled WGS sequence"/>
</dbReference>
<dbReference type="AlphaFoldDB" id="A0AAD5QSE3"/>
<feature type="chain" id="PRO_5042101626" evidence="1">
    <location>
        <begin position="21"/>
        <end position="119"/>
    </location>
</feature>
<keyword evidence="1" id="KW-0732">Signal</keyword>
<evidence type="ECO:0000256" key="1">
    <source>
        <dbReference type="SAM" id="SignalP"/>
    </source>
</evidence>
<evidence type="ECO:0000313" key="2">
    <source>
        <dbReference type="EMBL" id="KAJ1359995.1"/>
    </source>
</evidence>
<evidence type="ECO:0000313" key="3">
    <source>
        <dbReference type="Proteomes" id="UP001196413"/>
    </source>
</evidence>
<feature type="signal peptide" evidence="1">
    <location>
        <begin position="1"/>
        <end position="20"/>
    </location>
</feature>
<reference evidence="2" key="1">
    <citation type="submission" date="2021-06" db="EMBL/GenBank/DDBJ databases">
        <title>Parelaphostrongylus tenuis whole genome reference sequence.</title>
        <authorList>
            <person name="Garwood T.J."/>
            <person name="Larsen P.A."/>
            <person name="Fountain-Jones N.M."/>
            <person name="Garbe J.R."/>
            <person name="Macchietto M.G."/>
            <person name="Kania S.A."/>
            <person name="Gerhold R.W."/>
            <person name="Richards J.E."/>
            <person name="Wolf T.M."/>
        </authorList>
    </citation>
    <scope>NUCLEOTIDE SEQUENCE</scope>
    <source>
        <strain evidence="2">MNPRO001-30</strain>
        <tissue evidence="2">Meninges</tissue>
    </source>
</reference>
<organism evidence="2 3">
    <name type="scientific">Parelaphostrongylus tenuis</name>
    <name type="common">Meningeal worm</name>
    <dbReference type="NCBI Taxonomy" id="148309"/>
    <lineage>
        <taxon>Eukaryota</taxon>
        <taxon>Metazoa</taxon>
        <taxon>Ecdysozoa</taxon>
        <taxon>Nematoda</taxon>
        <taxon>Chromadorea</taxon>
        <taxon>Rhabditida</taxon>
        <taxon>Rhabditina</taxon>
        <taxon>Rhabditomorpha</taxon>
        <taxon>Strongyloidea</taxon>
        <taxon>Metastrongylidae</taxon>
        <taxon>Parelaphostrongylus</taxon>
    </lineage>
</organism>
<proteinExistence type="predicted"/>
<keyword evidence="3" id="KW-1185">Reference proteome</keyword>